<accession>A0A9X0A916</accession>
<comment type="similarity">
    <text evidence="6">Belongs to the ferroportin (FP) (TC 2.A.100) family. SLC40A subfamily.</text>
</comment>
<organism evidence="8 9">
    <name type="scientific">Sclerotinia nivalis</name>
    <dbReference type="NCBI Taxonomy" id="352851"/>
    <lineage>
        <taxon>Eukaryota</taxon>
        <taxon>Fungi</taxon>
        <taxon>Dikarya</taxon>
        <taxon>Ascomycota</taxon>
        <taxon>Pezizomycotina</taxon>
        <taxon>Leotiomycetes</taxon>
        <taxon>Helotiales</taxon>
        <taxon>Sclerotiniaceae</taxon>
        <taxon>Sclerotinia</taxon>
    </lineage>
</organism>
<evidence type="ECO:0000256" key="5">
    <source>
        <dbReference type="ARBA" id="ARBA00023136"/>
    </source>
</evidence>
<evidence type="ECO:0000256" key="3">
    <source>
        <dbReference type="ARBA" id="ARBA00022692"/>
    </source>
</evidence>
<feature type="transmembrane region" description="Helical" evidence="6">
    <location>
        <begin position="526"/>
        <end position="547"/>
    </location>
</feature>
<feature type="region of interest" description="Disordered" evidence="7">
    <location>
        <begin position="56"/>
        <end position="79"/>
    </location>
</feature>
<feature type="transmembrane region" description="Helical" evidence="6">
    <location>
        <begin position="597"/>
        <end position="616"/>
    </location>
</feature>
<keyword evidence="3 6" id="KW-0812">Transmembrane</keyword>
<evidence type="ECO:0000256" key="2">
    <source>
        <dbReference type="ARBA" id="ARBA00022448"/>
    </source>
</evidence>
<comment type="caution">
    <text evidence="8">The sequence shown here is derived from an EMBL/GenBank/DDBJ whole genome shotgun (WGS) entry which is preliminary data.</text>
</comment>
<evidence type="ECO:0000256" key="7">
    <source>
        <dbReference type="SAM" id="MobiDB-lite"/>
    </source>
</evidence>
<feature type="transmembrane region" description="Helical" evidence="6">
    <location>
        <begin position="225"/>
        <end position="245"/>
    </location>
</feature>
<evidence type="ECO:0000313" key="8">
    <source>
        <dbReference type="EMBL" id="KAJ8058287.1"/>
    </source>
</evidence>
<keyword evidence="5 6" id="KW-0472">Membrane</keyword>
<dbReference type="OrthoDB" id="648861at2759"/>
<feature type="transmembrane region" description="Helical" evidence="6">
    <location>
        <begin position="291"/>
        <end position="316"/>
    </location>
</feature>
<keyword evidence="2 6" id="KW-0813">Transport</keyword>
<comment type="function">
    <text evidence="6">May be involved in iron transport and iron homeostasis.</text>
</comment>
<dbReference type="PANTHER" id="PTHR11660">
    <property type="entry name" value="SOLUTE CARRIER FAMILY 40 MEMBER"/>
    <property type="match status" value="1"/>
</dbReference>
<dbReference type="GO" id="GO:0005381">
    <property type="term" value="F:iron ion transmembrane transporter activity"/>
    <property type="evidence" value="ECO:0007669"/>
    <property type="project" value="UniProtKB-UniRule"/>
</dbReference>
<name>A0A9X0A916_9HELO</name>
<feature type="transmembrane region" description="Helical" evidence="6">
    <location>
        <begin position="184"/>
        <end position="205"/>
    </location>
</feature>
<gene>
    <name evidence="8" type="ORF">OCU04_012481</name>
</gene>
<evidence type="ECO:0000256" key="1">
    <source>
        <dbReference type="ARBA" id="ARBA00004141"/>
    </source>
</evidence>
<evidence type="ECO:0000256" key="4">
    <source>
        <dbReference type="ARBA" id="ARBA00022989"/>
    </source>
</evidence>
<evidence type="ECO:0000256" key="6">
    <source>
        <dbReference type="RuleBase" id="RU365065"/>
    </source>
</evidence>
<dbReference type="AlphaFoldDB" id="A0A9X0A916"/>
<dbReference type="PANTHER" id="PTHR11660:SF57">
    <property type="entry name" value="SOLUTE CARRIER FAMILY 40 MEMBER"/>
    <property type="match status" value="1"/>
</dbReference>
<feature type="transmembrane region" description="Helical" evidence="6">
    <location>
        <begin position="483"/>
        <end position="506"/>
    </location>
</feature>
<feature type="transmembrane region" description="Helical" evidence="6">
    <location>
        <begin position="390"/>
        <end position="411"/>
    </location>
</feature>
<proteinExistence type="inferred from homology"/>
<dbReference type="Pfam" id="PF06963">
    <property type="entry name" value="FPN1"/>
    <property type="match status" value="2"/>
</dbReference>
<keyword evidence="6" id="KW-0406">Ion transport</keyword>
<sequence length="640" mass="70891">MGEMNGERHGDGNAGKLGGMEGEALRLDFEVVVEAVEMGLEDIGFVSNRYEMMDGDENGNRIGTGGVQNESDSDDGLRDEEEDALISNAQEETHTEMEMDTNTNMEMEIEMDKSQAWNLYLSHFLSTWNGRSYEFAAIIFTANAWPDTLVAASIRGIVRTLASICFSSSVGRWVDKSPDRLKTLLTTITINRIAVICASTLWFFVVEPESGSNEGMSPGLTIENMTVRNAVKIAMFALILGFGILEGLSANGNMLSMERDWVVVAAAPEGKGYDLTHLNSTMRRIDLGCKLFAPILISFLISALGIKIGVVLVGGMNAVTWGVEMWCARRVWKSNTRLQMRKDIGNDEVVSNVQVRGLMEKIAQALRLYREDFQNYFSSKVWIPSLSLSLLHLSALSYGATFITFLLNVGFSLDLITLARAVGSVFEISSTVVTPFGVRHLSKAHGHGQYDRLYRSDDSDESLLEGEHVIDEPGRVATGLERLGLWGLSWQLINLIPVTLILWTLSSTPSNSIPTLLPRIVPSTNSILLPLLLFTALSFSRLGLWIFDLTTQQLTQTLVTPTQRSSFTGCEYSLVAFFELGNNVMAMVWSRPEQFKWVALVSLGAVGFSAVMYAGWVRSVRGHLVHWERVCRRTNKCGRG</sequence>
<protein>
    <recommendedName>
        <fullName evidence="6">Solute carrier family 40 member</fullName>
    </recommendedName>
</protein>
<keyword evidence="4 6" id="KW-1133">Transmembrane helix</keyword>
<comment type="subcellular location">
    <subcellularLocation>
        <location evidence="1 6">Membrane</location>
        <topology evidence="1 6">Multi-pass membrane protein</topology>
    </subcellularLocation>
</comment>
<keyword evidence="9" id="KW-1185">Reference proteome</keyword>
<comment type="caution">
    <text evidence="6">Lacks conserved residue(s) required for the propagation of feature annotation.</text>
</comment>
<dbReference type="Proteomes" id="UP001152300">
    <property type="component" value="Unassembled WGS sequence"/>
</dbReference>
<reference evidence="8" key="1">
    <citation type="submission" date="2022-11" db="EMBL/GenBank/DDBJ databases">
        <title>Genome Resource of Sclerotinia nivalis Strain SnTB1, a Plant Pathogen Isolated from American Ginseng.</title>
        <authorList>
            <person name="Fan S."/>
        </authorList>
    </citation>
    <scope>NUCLEOTIDE SEQUENCE</scope>
    <source>
        <strain evidence="8">SnTB1</strain>
    </source>
</reference>
<dbReference type="InterPro" id="IPR009716">
    <property type="entry name" value="Ferroportin-1"/>
</dbReference>
<evidence type="ECO:0000313" key="9">
    <source>
        <dbReference type="Proteomes" id="UP001152300"/>
    </source>
</evidence>
<dbReference type="GO" id="GO:0016020">
    <property type="term" value="C:membrane"/>
    <property type="evidence" value="ECO:0007669"/>
    <property type="project" value="UniProtKB-SubCell"/>
</dbReference>
<dbReference type="EMBL" id="JAPEIS010000016">
    <property type="protein sequence ID" value="KAJ8058287.1"/>
    <property type="molecule type" value="Genomic_DNA"/>
</dbReference>